<sequence>MGGKVAKTTTSSWVGCSVRGNVDRDTFQQPSLTLSTKFFELARQCTIEG</sequence>
<dbReference type="EMBL" id="KI659083">
    <property type="protein sequence ID" value="ETN80476.1"/>
    <property type="molecule type" value="Genomic_DNA"/>
</dbReference>
<protein>
    <submittedName>
        <fullName evidence="1">Uncharacterized protein</fullName>
    </submittedName>
</protein>
<organism evidence="1 2">
    <name type="scientific">Necator americanus</name>
    <name type="common">Human hookworm</name>
    <dbReference type="NCBI Taxonomy" id="51031"/>
    <lineage>
        <taxon>Eukaryota</taxon>
        <taxon>Metazoa</taxon>
        <taxon>Ecdysozoa</taxon>
        <taxon>Nematoda</taxon>
        <taxon>Chromadorea</taxon>
        <taxon>Rhabditida</taxon>
        <taxon>Rhabditina</taxon>
        <taxon>Rhabditomorpha</taxon>
        <taxon>Strongyloidea</taxon>
        <taxon>Ancylostomatidae</taxon>
        <taxon>Bunostominae</taxon>
        <taxon>Necator</taxon>
    </lineage>
</organism>
<dbReference type="Proteomes" id="UP000053676">
    <property type="component" value="Unassembled WGS sequence"/>
</dbReference>
<name>W2TH06_NECAM</name>
<dbReference type="KEGG" id="nai:NECAME_09149"/>
<accession>W2TH06</accession>
<proteinExistence type="predicted"/>
<dbReference type="AlphaFoldDB" id="W2TH06"/>
<gene>
    <name evidence="1" type="ORF">NECAME_09149</name>
</gene>
<keyword evidence="2" id="KW-1185">Reference proteome</keyword>
<reference evidence="2" key="1">
    <citation type="journal article" date="2014" name="Nat. Genet.">
        <title>Genome of the human hookworm Necator americanus.</title>
        <authorList>
            <person name="Tang Y.T."/>
            <person name="Gao X."/>
            <person name="Rosa B.A."/>
            <person name="Abubucker S."/>
            <person name="Hallsworth-Pepin K."/>
            <person name="Martin J."/>
            <person name="Tyagi R."/>
            <person name="Heizer E."/>
            <person name="Zhang X."/>
            <person name="Bhonagiri-Palsikar V."/>
            <person name="Minx P."/>
            <person name="Warren W.C."/>
            <person name="Wang Q."/>
            <person name="Zhan B."/>
            <person name="Hotez P.J."/>
            <person name="Sternberg P.W."/>
            <person name="Dougall A."/>
            <person name="Gaze S.T."/>
            <person name="Mulvenna J."/>
            <person name="Sotillo J."/>
            <person name="Ranganathan S."/>
            <person name="Rabelo E.M."/>
            <person name="Wilson R.K."/>
            <person name="Felgner P.L."/>
            <person name="Bethony J."/>
            <person name="Hawdon J.M."/>
            <person name="Gasser R.B."/>
            <person name="Loukas A."/>
            <person name="Mitreva M."/>
        </authorList>
    </citation>
    <scope>NUCLEOTIDE SEQUENCE [LARGE SCALE GENOMIC DNA]</scope>
</reference>
<evidence type="ECO:0000313" key="1">
    <source>
        <dbReference type="EMBL" id="ETN80476.1"/>
    </source>
</evidence>
<evidence type="ECO:0000313" key="2">
    <source>
        <dbReference type="Proteomes" id="UP000053676"/>
    </source>
</evidence>